<dbReference type="AlphaFoldDB" id="J3LNG5"/>
<dbReference type="Proteomes" id="UP000006038">
    <property type="component" value="Chromosome 3"/>
</dbReference>
<accession>J3LNG5</accession>
<reference evidence="1" key="2">
    <citation type="submission" date="2013-04" db="UniProtKB">
        <authorList>
            <consortium name="EnsemblPlants"/>
        </authorList>
    </citation>
    <scope>IDENTIFICATION</scope>
</reference>
<dbReference type="HOGENOM" id="CLU_2871222_0_0_1"/>
<organism evidence="1">
    <name type="scientific">Oryza brachyantha</name>
    <name type="common">malo sina</name>
    <dbReference type="NCBI Taxonomy" id="4533"/>
    <lineage>
        <taxon>Eukaryota</taxon>
        <taxon>Viridiplantae</taxon>
        <taxon>Streptophyta</taxon>
        <taxon>Embryophyta</taxon>
        <taxon>Tracheophyta</taxon>
        <taxon>Spermatophyta</taxon>
        <taxon>Magnoliopsida</taxon>
        <taxon>Liliopsida</taxon>
        <taxon>Poales</taxon>
        <taxon>Poaceae</taxon>
        <taxon>BOP clade</taxon>
        <taxon>Oryzoideae</taxon>
        <taxon>Oryzeae</taxon>
        <taxon>Oryzinae</taxon>
        <taxon>Oryza</taxon>
    </lineage>
</organism>
<evidence type="ECO:0000313" key="1">
    <source>
        <dbReference type="EnsemblPlants" id="OB03G25910.1"/>
    </source>
</evidence>
<keyword evidence="2" id="KW-1185">Reference proteome</keyword>
<name>J3LNG5_ORYBR</name>
<sequence>MYVVDSLVIHCLYFIMLMDSSSAVYCYPIIKIMMICCFLVQRHYNNYLLIHFIQLWKKRNKIRL</sequence>
<protein>
    <submittedName>
        <fullName evidence="1">Uncharacterized protein</fullName>
    </submittedName>
</protein>
<dbReference type="EnsemblPlants" id="OB03G25910.1">
    <property type="protein sequence ID" value="OB03G25910.1"/>
    <property type="gene ID" value="OB03G25910"/>
</dbReference>
<dbReference type="Gramene" id="OB03G25910.1">
    <property type="protein sequence ID" value="OB03G25910.1"/>
    <property type="gene ID" value="OB03G25910"/>
</dbReference>
<proteinExistence type="predicted"/>
<reference evidence="1" key="1">
    <citation type="journal article" date="2013" name="Nat. Commun.">
        <title>Whole-genome sequencing of Oryza brachyantha reveals mechanisms underlying Oryza genome evolution.</title>
        <authorList>
            <person name="Chen J."/>
            <person name="Huang Q."/>
            <person name="Gao D."/>
            <person name="Wang J."/>
            <person name="Lang Y."/>
            <person name="Liu T."/>
            <person name="Li B."/>
            <person name="Bai Z."/>
            <person name="Luis Goicoechea J."/>
            <person name="Liang C."/>
            <person name="Chen C."/>
            <person name="Zhang W."/>
            <person name="Sun S."/>
            <person name="Liao Y."/>
            <person name="Zhang X."/>
            <person name="Yang L."/>
            <person name="Song C."/>
            <person name="Wang M."/>
            <person name="Shi J."/>
            <person name="Liu G."/>
            <person name="Liu J."/>
            <person name="Zhou H."/>
            <person name="Zhou W."/>
            <person name="Yu Q."/>
            <person name="An N."/>
            <person name="Chen Y."/>
            <person name="Cai Q."/>
            <person name="Wang B."/>
            <person name="Liu B."/>
            <person name="Min J."/>
            <person name="Huang Y."/>
            <person name="Wu H."/>
            <person name="Li Z."/>
            <person name="Zhang Y."/>
            <person name="Yin Y."/>
            <person name="Song W."/>
            <person name="Jiang J."/>
            <person name="Jackson S.A."/>
            <person name="Wing R.A."/>
            <person name="Wang J."/>
            <person name="Chen M."/>
        </authorList>
    </citation>
    <scope>NUCLEOTIDE SEQUENCE [LARGE SCALE GENOMIC DNA]</scope>
    <source>
        <strain evidence="1">cv. IRGC 101232</strain>
    </source>
</reference>
<evidence type="ECO:0000313" key="2">
    <source>
        <dbReference type="Proteomes" id="UP000006038"/>
    </source>
</evidence>